<evidence type="ECO:0000256" key="3">
    <source>
        <dbReference type="ARBA" id="ARBA00023203"/>
    </source>
</evidence>
<dbReference type="SUPFAM" id="SSF46966">
    <property type="entry name" value="Spectrin repeat"/>
    <property type="match status" value="1"/>
</dbReference>
<dbReference type="InterPro" id="IPR002048">
    <property type="entry name" value="EF_hand_dom"/>
</dbReference>
<feature type="domain" description="Calponin-homology (CH)" evidence="5">
    <location>
        <begin position="131"/>
        <end position="237"/>
    </location>
</feature>
<evidence type="ECO:0000259" key="5">
    <source>
        <dbReference type="PROSITE" id="PS50021"/>
    </source>
</evidence>
<keyword evidence="1" id="KW-0677">Repeat</keyword>
<dbReference type="InterPro" id="IPR001715">
    <property type="entry name" value="CH_dom"/>
</dbReference>
<dbReference type="PROSITE" id="PS00019">
    <property type="entry name" value="ACTININ_1"/>
    <property type="match status" value="1"/>
</dbReference>
<dbReference type="Pfam" id="PF13499">
    <property type="entry name" value="EF-hand_7"/>
    <property type="match status" value="1"/>
</dbReference>
<organism evidence="7 8">
    <name type="scientific">Pythium insidiosum</name>
    <name type="common">Pythiosis disease agent</name>
    <dbReference type="NCBI Taxonomy" id="114742"/>
    <lineage>
        <taxon>Eukaryota</taxon>
        <taxon>Sar</taxon>
        <taxon>Stramenopiles</taxon>
        <taxon>Oomycota</taxon>
        <taxon>Peronosporomycetes</taxon>
        <taxon>Pythiales</taxon>
        <taxon>Pythiaceae</taxon>
        <taxon>Pythium</taxon>
    </lineage>
</organism>
<keyword evidence="2" id="KW-0106">Calcium</keyword>
<dbReference type="SUPFAM" id="SSF47576">
    <property type="entry name" value="Calponin-homology domain, CH-domain"/>
    <property type="match status" value="1"/>
</dbReference>
<dbReference type="Pfam" id="PF00307">
    <property type="entry name" value="CH"/>
    <property type="match status" value="2"/>
</dbReference>
<dbReference type="SMART" id="SM00054">
    <property type="entry name" value="EFh"/>
    <property type="match status" value="2"/>
</dbReference>
<dbReference type="AlphaFoldDB" id="A0AAD5LTE7"/>
<evidence type="ECO:0000313" key="7">
    <source>
        <dbReference type="EMBL" id="KAJ0408951.1"/>
    </source>
</evidence>
<dbReference type="Gene3D" id="1.10.238.10">
    <property type="entry name" value="EF-hand"/>
    <property type="match status" value="1"/>
</dbReference>
<name>A0AAD5LTE7_PYTIN</name>
<reference evidence="7" key="1">
    <citation type="submission" date="2021-12" db="EMBL/GenBank/DDBJ databases">
        <title>Prjna785345.</title>
        <authorList>
            <person name="Rujirawat T."/>
            <person name="Krajaejun T."/>
        </authorList>
    </citation>
    <scope>NUCLEOTIDE SEQUENCE</scope>
    <source>
        <strain evidence="7">Pi057C3</strain>
    </source>
</reference>
<dbReference type="GO" id="GO:0003779">
    <property type="term" value="F:actin binding"/>
    <property type="evidence" value="ECO:0007669"/>
    <property type="project" value="UniProtKB-KW"/>
</dbReference>
<keyword evidence="8" id="KW-1185">Reference proteome</keyword>
<evidence type="ECO:0000256" key="2">
    <source>
        <dbReference type="ARBA" id="ARBA00022837"/>
    </source>
</evidence>
<evidence type="ECO:0008006" key="9">
    <source>
        <dbReference type="Google" id="ProtNLM"/>
    </source>
</evidence>
<gene>
    <name evidence="7" type="ORF">P43SY_002830</name>
</gene>
<dbReference type="InterPro" id="IPR011992">
    <property type="entry name" value="EF-hand-dom_pair"/>
</dbReference>
<dbReference type="PROSITE" id="PS50021">
    <property type="entry name" value="CH"/>
    <property type="match status" value="2"/>
</dbReference>
<dbReference type="FunFam" id="1.10.418.10:FF:000006">
    <property type="entry name" value="Filamin-B isoform A"/>
    <property type="match status" value="1"/>
</dbReference>
<feature type="domain" description="Calponin-homology (CH)" evidence="5">
    <location>
        <begin position="16"/>
        <end position="122"/>
    </location>
</feature>
<proteinExistence type="predicted"/>
<dbReference type="GO" id="GO:0005509">
    <property type="term" value="F:calcium ion binding"/>
    <property type="evidence" value="ECO:0007669"/>
    <property type="project" value="InterPro"/>
</dbReference>
<dbReference type="SMART" id="SM00033">
    <property type="entry name" value="CH"/>
    <property type="match status" value="2"/>
</dbReference>
<dbReference type="PROSITE" id="PS50222">
    <property type="entry name" value="EF_HAND_2"/>
    <property type="match status" value="2"/>
</dbReference>
<accession>A0AAD5LTE7</accession>
<dbReference type="SUPFAM" id="SSF47473">
    <property type="entry name" value="EF-hand"/>
    <property type="match status" value="1"/>
</dbReference>
<dbReference type="Proteomes" id="UP001209570">
    <property type="component" value="Unassembled WGS sequence"/>
</dbReference>
<feature type="coiled-coil region" evidence="4">
    <location>
        <begin position="680"/>
        <end position="707"/>
    </location>
</feature>
<dbReference type="Gene3D" id="1.10.418.10">
    <property type="entry name" value="Calponin-like domain"/>
    <property type="match status" value="2"/>
</dbReference>
<evidence type="ECO:0000256" key="4">
    <source>
        <dbReference type="SAM" id="Coils"/>
    </source>
</evidence>
<dbReference type="PROSITE" id="PS00018">
    <property type="entry name" value="EF_HAND_1"/>
    <property type="match status" value="2"/>
</dbReference>
<dbReference type="InterPro" id="IPR018247">
    <property type="entry name" value="EF_Hand_1_Ca_BS"/>
</dbReference>
<dbReference type="PANTHER" id="PTHR11915">
    <property type="entry name" value="SPECTRIN/FILAMIN RELATED CYTOSKELETAL PROTEIN"/>
    <property type="match status" value="1"/>
</dbReference>
<sequence>MDRRSSVAHNGDEWVDVQKSTFTRWANTYLSRKRMQIDDLYEDLSDGIRLIALLQIICREKVCKKFNKKPRMRIQKLENLNMAFAFMQKKNVNLTNLGSSDILDGNQKLILGLMWTLIKSFQVAEIDVEGVSGKDGLLLWVNRALADYPNVSVKNFSSSWADGMAFCGLIHRYYPGLIDFDKLDPANAEHNVKLAFDVALEKFKVPQLLNVADVAGHAKPDEKSIMTYVSLLFKEFASGVQKRKAVTTICKAVNIAQRHQDLAAEYAQNASGLLEWLTSQVDRFQTQTQPRRMAETRDSLAQHLEYKKSEKPPREAMYVAVEGCAGRWIASCKNNNREIPVLDPPVEKIQEMKSRLDELETEYELRLRKSLESFKKTEIFLARVVKELEKVEAWAKEKESSVLFEEGLLASTTAEAEEKLEGVSFIQEIELPRYKHLLATVVEHSQGLSPENAEAASAVERVEAMKAFVADVDGKIEDVKTKLLEALRAQQEVDAVVKDCKILMRNLKYVIEEMDEEVEVATRLNESTKDGVLAAKEHFENVLLPKVHQAVVSENENLLSKREVLASAGRAGDVALIDKMNARVERLLATCEDKRGLFEDELANVERRDEVCRKFADLSGKLKERYAQSTQAINNVEGTLADQFSAMVNLRQKLFRSNTVNFDEVKHTEENGKTPEETQVEDAEKELASLAEDMDELEKVNDELERLRVFANPYTTETIHSLRAQFVSLENAVRDKVKSLEKEVALSKLGNLTPQQIKEIKEVFDHFDLDHDGVLAREEFIMACKGLGLNLSEDECHDQFDKMDEDDNDEISFEEFSKFCGEQLQSGSSKEDVKVAFEILTNENLTMEKIEEQFDPPIVEFMKKNKDHVMSDEGDLLEYEKFTSFIFSL</sequence>
<dbReference type="PROSITE" id="PS00020">
    <property type="entry name" value="ACTININ_2"/>
    <property type="match status" value="1"/>
</dbReference>
<feature type="domain" description="EF-hand" evidence="6">
    <location>
        <begin position="791"/>
        <end position="826"/>
    </location>
</feature>
<dbReference type="InterPro" id="IPR036872">
    <property type="entry name" value="CH_dom_sf"/>
</dbReference>
<dbReference type="InterPro" id="IPR001589">
    <property type="entry name" value="Actinin_actin-bd_CS"/>
</dbReference>
<keyword evidence="3" id="KW-0009">Actin-binding</keyword>
<evidence type="ECO:0000313" key="8">
    <source>
        <dbReference type="Proteomes" id="UP001209570"/>
    </source>
</evidence>
<feature type="domain" description="EF-hand" evidence="6">
    <location>
        <begin position="755"/>
        <end position="790"/>
    </location>
</feature>
<dbReference type="EMBL" id="JAKCXM010000007">
    <property type="protein sequence ID" value="KAJ0408951.1"/>
    <property type="molecule type" value="Genomic_DNA"/>
</dbReference>
<comment type="caution">
    <text evidence="7">The sequence shown here is derived from an EMBL/GenBank/DDBJ whole genome shotgun (WGS) entry which is preliminary data.</text>
</comment>
<dbReference type="Gene3D" id="1.20.58.60">
    <property type="match status" value="2"/>
</dbReference>
<protein>
    <recommendedName>
        <fullName evidence="9">Calmodulin</fullName>
    </recommendedName>
</protein>
<evidence type="ECO:0000256" key="1">
    <source>
        <dbReference type="ARBA" id="ARBA00022737"/>
    </source>
</evidence>
<keyword evidence="4" id="KW-0175">Coiled coil</keyword>
<evidence type="ECO:0000259" key="6">
    <source>
        <dbReference type="PROSITE" id="PS50222"/>
    </source>
</evidence>
<dbReference type="CDD" id="cd00051">
    <property type="entry name" value="EFh"/>
    <property type="match status" value="1"/>
</dbReference>